<dbReference type="Pfam" id="PF11949">
    <property type="entry name" value="DUF3466"/>
    <property type="match status" value="1"/>
</dbReference>
<organism evidence="3 4">
    <name type="scientific">Rheinheimera nanhaiensis E407-8</name>
    <dbReference type="NCBI Taxonomy" id="562729"/>
    <lineage>
        <taxon>Bacteria</taxon>
        <taxon>Pseudomonadati</taxon>
        <taxon>Pseudomonadota</taxon>
        <taxon>Gammaproteobacteria</taxon>
        <taxon>Chromatiales</taxon>
        <taxon>Chromatiaceae</taxon>
        <taxon>Rheinheimera</taxon>
    </lineage>
</organism>
<keyword evidence="4" id="KW-1185">Reference proteome</keyword>
<keyword evidence="1" id="KW-1133">Transmembrane helix</keyword>
<dbReference type="AlphaFoldDB" id="I1DYL1"/>
<sequence>MKLSRISLAILPLLSLCSVQAAVYSVEEIGEVEQVKSTYAAALNDNGDSVFNGAIRSIQQDIFGNTEIFQYFNFPIRLDLIDFDDEAVQALFTDEQLADVTSGTITNDIMQILLQRNPAAQPIGNALSYLQQGTSVAINPLLRDTNMSRGNSEYLYDINNAGVAVGVATTTFELTSFTPEATTEQPEPVATDFWVPQAGYQLGVVLKDGISTLLQPPYQEFGGGFSGANGVSEDGHIAGYGSIGLPESVQTSLTTACDGKNQPIEVCLYRNTVRSSGASLYQQRAMLWQLQDDGSAAEPLVLGFLGEKNTGETYTDTAVAINYDSYNQANAVNSKGIAVGHSMYSDSDRKFRYQAGVAEAAYRQAHATLFVDGETLPMVDPNEWFVITNAAAFQVASSAVDINENDVAVGYASKVINGNVRSKLFYHDYNSGQTRFVNGFFDSSNTIPSAINDSNQIVGRAEVIIGGTTTRRLHGFVYDIATEQFTDLNSQLSCDSPYTIVDAKDINNNGGILATALVEKERKDLLGNVVLDEQGNPQMEEVAITVKLQPVANGEPETCGGEQTEYERKGGAAGVLSLLFGGIILGWRRRKA</sequence>
<accession>I1DYL1</accession>
<dbReference type="Proteomes" id="UP000004374">
    <property type="component" value="Unassembled WGS sequence"/>
</dbReference>
<dbReference type="STRING" id="562729.RNAN_2131"/>
<name>I1DYL1_9GAMM</name>
<feature type="signal peptide" evidence="2">
    <location>
        <begin position="1"/>
        <end position="21"/>
    </location>
</feature>
<proteinExistence type="predicted"/>
<gene>
    <name evidence="3" type="ORF">RNAN_2131</name>
</gene>
<dbReference type="InterPro" id="IPR022562">
    <property type="entry name" value="DUF3466"/>
</dbReference>
<dbReference type="OrthoDB" id="6219137at2"/>
<dbReference type="RefSeq" id="WP_008221473.1">
    <property type="nucleotide sequence ID" value="NZ_BAFK01000010.1"/>
</dbReference>
<reference evidence="3 4" key="1">
    <citation type="journal article" date="2012" name="J. Bacteriol.">
        <title>Genome Sequence of the Protease-Producing Bacterium Rheinheimera nanhaiensis E407-8T, Isolated from Deep-Sea Sediment of the South China Sea.</title>
        <authorList>
            <person name="Zhang X.-Y."/>
            <person name="Zhang Y.-J."/>
            <person name="Qin Q.-L."/>
            <person name="Xie B.-B."/>
            <person name="Chen X.-L."/>
            <person name="Zhou B.-C."/>
            <person name="Zhang Y.-Z."/>
        </authorList>
    </citation>
    <scope>NUCLEOTIDE SEQUENCE [LARGE SCALE GENOMIC DNA]</scope>
    <source>
        <strain evidence="3 4">E407-8</strain>
    </source>
</reference>
<protein>
    <recommendedName>
        <fullName evidence="5">DUF3466 family protein</fullName>
    </recommendedName>
</protein>
<comment type="caution">
    <text evidence="3">The sequence shown here is derived from an EMBL/GenBank/DDBJ whole genome shotgun (WGS) entry which is preliminary data.</text>
</comment>
<keyword evidence="1" id="KW-0472">Membrane</keyword>
<feature type="chain" id="PRO_5003639012" description="DUF3466 family protein" evidence="2">
    <location>
        <begin position="22"/>
        <end position="592"/>
    </location>
</feature>
<evidence type="ECO:0000313" key="3">
    <source>
        <dbReference type="EMBL" id="GAB59139.1"/>
    </source>
</evidence>
<evidence type="ECO:0000256" key="2">
    <source>
        <dbReference type="SAM" id="SignalP"/>
    </source>
</evidence>
<feature type="transmembrane region" description="Helical" evidence="1">
    <location>
        <begin position="570"/>
        <end position="587"/>
    </location>
</feature>
<evidence type="ECO:0000256" key="1">
    <source>
        <dbReference type="SAM" id="Phobius"/>
    </source>
</evidence>
<dbReference type="EMBL" id="BAFK01000010">
    <property type="protein sequence ID" value="GAB59139.1"/>
    <property type="molecule type" value="Genomic_DNA"/>
</dbReference>
<keyword evidence="1" id="KW-0812">Transmembrane</keyword>
<evidence type="ECO:0000313" key="4">
    <source>
        <dbReference type="Proteomes" id="UP000004374"/>
    </source>
</evidence>
<evidence type="ECO:0008006" key="5">
    <source>
        <dbReference type="Google" id="ProtNLM"/>
    </source>
</evidence>
<keyword evidence="2" id="KW-0732">Signal</keyword>